<gene>
    <name evidence="1" type="primary">OLA1</name>
    <name evidence="1" type="ORF">RUM44_008862</name>
</gene>
<dbReference type="InterPro" id="IPR027417">
    <property type="entry name" value="P-loop_NTPase"/>
</dbReference>
<dbReference type="Gene3D" id="3.40.50.300">
    <property type="entry name" value="P-loop containing nucleotide triphosphate hydrolases"/>
    <property type="match status" value="1"/>
</dbReference>
<dbReference type="SUPFAM" id="SSF52540">
    <property type="entry name" value="P-loop containing nucleoside triphosphate hydrolases"/>
    <property type="match status" value="1"/>
</dbReference>
<comment type="caution">
    <text evidence="1">The sequence shown here is derived from an EMBL/GenBank/DDBJ whole genome shotgun (WGS) entry which is preliminary data.</text>
</comment>
<organism evidence="1 2">
    <name type="scientific">Polyplax serrata</name>
    <name type="common">Common mouse louse</name>
    <dbReference type="NCBI Taxonomy" id="468196"/>
    <lineage>
        <taxon>Eukaryota</taxon>
        <taxon>Metazoa</taxon>
        <taxon>Ecdysozoa</taxon>
        <taxon>Arthropoda</taxon>
        <taxon>Hexapoda</taxon>
        <taxon>Insecta</taxon>
        <taxon>Pterygota</taxon>
        <taxon>Neoptera</taxon>
        <taxon>Paraneoptera</taxon>
        <taxon>Psocodea</taxon>
        <taxon>Troctomorpha</taxon>
        <taxon>Phthiraptera</taxon>
        <taxon>Anoplura</taxon>
        <taxon>Polyplacidae</taxon>
        <taxon>Polyplax</taxon>
    </lineage>
</organism>
<protein>
    <submittedName>
        <fullName evidence="1">Obg-like ATPase</fullName>
    </submittedName>
</protein>
<accession>A0ABR1B9H9</accession>
<reference evidence="1 2" key="1">
    <citation type="submission" date="2023-09" db="EMBL/GenBank/DDBJ databases">
        <title>Genomes of two closely related lineages of the louse Polyplax serrata with different host specificities.</title>
        <authorList>
            <person name="Martinu J."/>
            <person name="Tarabai H."/>
            <person name="Stefka J."/>
            <person name="Hypsa V."/>
        </authorList>
    </citation>
    <scope>NUCLEOTIDE SEQUENCE [LARGE SCALE GENOMIC DNA]</scope>
    <source>
        <strain evidence="1">98ZLc_SE</strain>
    </source>
</reference>
<dbReference type="PANTHER" id="PTHR23305">
    <property type="entry name" value="OBG GTPASE FAMILY"/>
    <property type="match status" value="1"/>
</dbReference>
<name>A0ABR1B9H9_POLSC</name>
<sequence length="73" mass="8647">MFLTTKPVIYLVNLSEKDYIRKKNKWLIKIKEWVDKNDAGATIIPFSGVFEHKLSDMPEDERSAYWKEVNATR</sequence>
<keyword evidence="2" id="KW-1185">Reference proteome</keyword>
<proteinExistence type="predicted"/>
<evidence type="ECO:0000313" key="1">
    <source>
        <dbReference type="EMBL" id="KAK6638433.1"/>
    </source>
</evidence>
<dbReference type="Proteomes" id="UP001359485">
    <property type="component" value="Unassembled WGS sequence"/>
</dbReference>
<evidence type="ECO:0000313" key="2">
    <source>
        <dbReference type="Proteomes" id="UP001359485"/>
    </source>
</evidence>
<dbReference type="EMBL" id="JAWJWF010000002">
    <property type="protein sequence ID" value="KAK6638433.1"/>
    <property type="molecule type" value="Genomic_DNA"/>
</dbReference>
<dbReference type="PANTHER" id="PTHR23305:SF11">
    <property type="entry name" value="OBG-LIKE ATPASE 1"/>
    <property type="match status" value="1"/>
</dbReference>